<gene>
    <name evidence="3" type="ordered locus">Dfer_2092</name>
</gene>
<dbReference type="eggNOG" id="ENOG5032UV8">
    <property type="taxonomic scope" value="Bacteria"/>
</dbReference>
<dbReference type="InterPro" id="IPR024163">
    <property type="entry name" value="Aerotolerance_reg_N"/>
</dbReference>
<keyword evidence="1" id="KW-0812">Transmembrane</keyword>
<dbReference type="RefSeq" id="WP_015811567.1">
    <property type="nucleotide sequence ID" value="NC_013037.1"/>
</dbReference>
<evidence type="ECO:0000313" key="3">
    <source>
        <dbReference type="EMBL" id="ACT93315.1"/>
    </source>
</evidence>
<feature type="transmembrane region" description="Helical" evidence="1">
    <location>
        <begin position="56"/>
        <end position="73"/>
    </location>
</feature>
<name>C6VXH2_DYAFD</name>
<feature type="transmembrane region" description="Helical" evidence="1">
    <location>
        <begin position="7"/>
        <end position="25"/>
    </location>
</feature>
<dbReference type="Pfam" id="PF07584">
    <property type="entry name" value="BatA"/>
    <property type="match status" value="1"/>
</dbReference>
<feature type="domain" description="Aerotolerance regulator N-terminal" evidence="2">
    <location>
        <begin position="1"/>
        <end position="76"/>
    </location>
</feature>
<dbReference type="InterPro" id="IPR011933">
    <property type="entry name" value="Double_TM_dom"/>
</dbReference>
<dbReference type="PANTHER" id="PTHR37464:SF1">
    <property type="entry name" value="BLL2463 PROTEIN"/>
    <property type="match status" value="1"/>
</dbReference>
<organism evidence="3 4">
    <name type="scientific">Dyadobacter fermentans (strain ATCC 700827 / DSM 18053 / CIP 107007 / KCTC 52180 / NS114)</name>
    <dbReference type="NCBI Taxonomy" id="471854"/>
    <lineage>
        <taxon>Bacteria</taxon>
        <taxon>Pseudomonadati</taxon>
        <taxon>Bacteroidota</taxon>
        <taxon>Cytophagia</taxon>
        <taxon>Cytophagales</taxon>
        <taxon>Spirosomataceae</taxon>
        <taxon>Dyadobacter</taxon>
    </lineage>
</organism>
<dbReference type="AlphaFoldDB" id="C6VXH2"/>
<keyword evidence="4" id="KW-1185">Reference proteome</keyword>
<accession>C6VXH2</accession>
<keyword evidence="1" id="KW-0472">Membrane</keyword>
<sequence>MTLLQPYMLWGLLAIAIPVAIHFWYQKKGRTIAWAATRWLGEQTALRHRGFRLNEVWLMLLRCLLVALLAFILSKPITDWFGGTELKEVIHVVQADRAVLENYRFELENALAGGEKMYWLGASPERISRLENVPMKAGDPADLQRNMNALADGFPKFFKLYFNSALPSDFPRVYVPGAYQLFAFADTASRKPLVLKEINAAEKALIHMLLDYSDAGQRQTMSAALAALAKVHGFLFEIETQKNLTKHYDWIFTDQPVQATRSGTTYVVSGNAYQWGAPAQVIQLPERLLMAESQLVETARLPEWLGDLFVKEMDLQKANVPLSTKQLNALFEKSGDSVTEQSALFRPWLLLAWVLLLVAERWLSLLKPVGNNG</sequence>
<dbReference type="OrthoDB" id="890881at2"/>
<dbReference type="STRING" id="471854.Dfer_2092"/>
<keyword evidence="1" id="KW-1133">Transmembrane helix</keyword>
<dbReference type="Proteomes" id="UP000002011">
    <property type="component" value="Chromosome"/>
</dbReference>
<dbReference type="NCBIfam" id="TIGR02226">
    <property type="entry name" value="two_anch"/>
    <property type="match status" value="1"/>
</dbReference>
<proteinExistence type="predicted"/>
<evidence type="ECO:0000313" key="4">
    <source>
        <dbReference type="Proteomes" id="UP000002011"/>
    </source>
</evidence>
<dbReference type="KEGG" id="dfe:Dfer_2092"/>
<evidence type="ECO:0000259" key="2">
    <source>
        <dbReference type="Pfam" id="PF07584"/>
    </source>
</evidence>
<reference evidence="3 4" key="1">
    <citation type="journal article" date="2009" name="Stand. Genomic Sci.">
        <title>Complete genome sequence of Dyadobacter fermentans type strain (NS114).</title>
        <authorList>
            <person name="Lang E."/>
            <person name="Lapidus A."/>
            <person name="Chertkov O."/>
            <person name="Brettin T."/>
            <person name="Detter J.C."/>
            <person name="Han C."/>
            <person name="Copeland A."/>
            <person name="Glavina Del Rio T."/>
            <person name="Nolan M."/>
            <person name="Chen F."/>
            <person name="Lucas S."/>
            <person name="Tice H."/>
            <person name="Cheng J.F."/>
            <person name="Land M."/>
            <person name="Hauser L."/>
            <person name="Chang Y.J."/>
            <person name="Jeffries C.D."/>
            <person name="Kopitz M."/>
            <person name="Bruce D."/>
            <person name="Goodwin L."/>
            <person name="Pitluck S."/>
            <person name="Ovchinnikova G."/>
            <person name="Pati A."/>
            <person name="Ivanova N."/>
            <person name="Mavrommatis K."/>
            <person name="Chen A."/>
            <person name="Palaniappan K."/>
            <person name="Chain P."/>
            <person name="Bristow J."/>
            <person name="Eisen J.A."/>
            <person name="Markowitz V."/>
            <person name="Hugenholtz P."/>
            <person name="Goker M."/>
            <person name="Rohde M."/>
            <person name="Kyrpides N.C."/>
            <person name="Klenk H.P."/>
        </authorList>
    </citation>
    <scope>NUCLEOTIDE SEQUENCE [LARGE SCALE GENOMIC DNA]</scope>
    <source>
        <strain evidence="4">ATCC 700827 / DSM 18053 / CIP 107007 / KCTC 52180 / NS114</strain>
    </source>
</reference>
<protein>
    <recommendedName>
        <fullName evidence="2">Aerotolerance regulator N-terminal domain-containing protein</fullName>
    </recommendedName>
</protein>
<dbReference type="PANTHER" id="PTHR37464">
    <property type="entry name" value="BLL2463 PROTEIN"/>
    <property type="match status" value="1"/>
</dbReference>
<dbReference type="HOGENOM" id="CLU_058601_0_0_10"/>
<evidence type="ECO:0000256" key="1">
    <source>
        <dbReference type="SAM" id="Phobius"/>
    </source>
</evidence>
<dbReference type="EMBL" id="CP001619">
    <property type="protein sequence ID" value="ACT93315.1"/>
    <property type="molecule type" value="Genomic_DNA"/>
</dbReference>